<keyword evidence="6" id="KW-1133">Transmembrane helix</keyword>
<dbReference type="PANTHER" id="PTHR10414">
    <property type="entry name" value="ETHANOLAMINEPHOSPHOTRANSFERASE"/>
    <property type="match status" value="1"/>
</dbReference>
<evidence type="ECO:0000256" key="1">
    <source>
        <dbReference type="ARBA" id="ARBA00004370"/>
    </source>
</evidence>
<evidence type="ECO:0000256" key="6">
    <source>
        <dbReference type="SAM" id="Phobius"/>
    </source>
</evidence>
<proteinExistence type="inferred from homology"/>
<evidence type="ECO:0000313" key="7">
    <source>
        <dbReference type="EMBL" id="EDP42997.1"/>
    </source>
</evidence>
<dbReference type="InterPro" id="IPR014472">
    <property type="entry name" value="CHOPT"/>
</dbReference>
<evidence type="ECO:0000256" key="2">
    <source>
        <dbReference type="ARBA" id="ARBA00010441"/>
    </source>
</evidence>
<dbReference type="Proteomes" id="UP000008837">
    <property type="component" value="Unassembled WGS sequence"/>
</dbReference>
<dbReference type="VEuPathDB" id="FungiDB:MGL_2593"/>
<dbReference type="InterPro" id="IPR000462">
    <property type="entry name" value="CDP-OH_P_trans"/>
</dbReference>
<feature type="transmembrane region" description="Helical" evidence="6">
    <location>
        <begin position="363"/>
        <end position="382"/>
    </location>
</feature>
<feature type="transmembrane region" description="Helical" evidence="6">
    <location>
        <begin position="397"/>
        <end position="420"/>
    </location>
</feature>
<dbReference type="RefSeq" id="XP_001730211.1">
    <property type="nucleotide sequence ID" value="XM_001730159.1"/>
</dbReference>
<feature type="transmembrane region" description="Helical" evidence="6">
    <location>
        <begin position="334"/>
        <end position="356"/>
    </location>
</feature>
<comment type="caution">
    <text evidence="7">The sequence shown here is derived from an EMBL/GenBank/DDBJ whole genome shotgun (WGS) entry which is preliminary data.</text>
</comment>
<dbReference type="InParanoid" id="A8Q4P2"/>
<dbReference type="GO" id="GO:0016020">
    <property type="term" value="C:membrane"/>
    <property type="evidence" value="ECO:0007669"/>
    <property type="project" value="UniProtKB-SubCell"/>
</dbReference>
<dbReference type="EMBL" id="AAYY01000009">
    <property type="protein sequence ID" value="EDP42997.1"/>
    <property type="molecule type" value="Genomic_DNA"/>
</dbReference>
<evidence type="ECO:0000256" key="3">
    <source>
        <dbReference type="ARBA" id="ARBA00022679"/>
    </source>
</evidence>
<keyword evidence="3 5" id="KW-0808">Transferase</keyword>
<dbReference type="Gene3D" id="1.20.120.1760">
    <property type="match status" value="1"/>
</dbReference>
<dbReference type="Pfam" id="PF01066">
    <property type="entry name" value="CDP-OH_P_transf"/>
    <property type="match status" value="1"/>
</dbReference>
<dbReference type="GO" id="GO:0016780">
    <property type="term" value="F:phosphotransferase activity, for other substituted phosphate groups"/>
    <property type="evidence" value="ECO:0007669"/>
    <property type="project" value="InterPro"/>
</dbReference>
<feature type="transmembrane region" description="Helical" evidence="6">
    <location>
        <begin position="221"/>
        <end position="244"/>
    </location>
</feature>
<sequence length="438" mass="48159">MFHYLGAQHRANLAQYKYASGGSSIVSTYVLGPYWNWLVTLVPLSVAPNTLTLCGLLLVVANLGTMMYLDGDMELATRVRMNVMQNDGAVPKVPILPNGGMPERLLQQGLEPSTTSGVPSWMLLVWAICLFMYQSFDAIDGKQARRTGMSGPLGELFDHGCDALNTTLEVILASTACGYGRSYWTLVSMVSSLASFFLTTWEEYHTHVLFLSQFSGPVEGILLLCVLYTAMALGGPMIVVRGLLDLFHVAENDWVRTHLAWANFPLGDVLMSLASLGLSVNAWQAYQNVRVQCEREQRSALMPLVGLMPFVVQVCAHIAWALGNDARIMVEGSLFVPFLLSWGLSFAYLVGLVILAHVCKRAYPYWNALLVPSIVLAVDAHLPQPILQTSVAATQQLVYGVVGICAVLYAYFVYDVILTITQVTGKPCFRVPEKPHKL</sequence>
<evidence type="ECO:0000256" key="5">
    <source>
        <dbReference type="RuleBase" id="RU003750"/>
    </source>
</evidence>
<reference evidence="7 8" key="1">
    <citation type="journal article" date="2007" name="Proc. Natl. Acad. Sci. U.S.A.">
        <title>Dandruff-associated Malassezia genomes reveal convergent and divergent virulence traits shared with plant and human fungal pathogens.</title>
        <authorList>
            <person name="Xu J."/>
            <person name="Saunders C.W."/>
            <person name="Hu P."/>
            <person name="Grant R.A."/>
            <person name="Boekhout T."/>
            <person name="Kuramae E.E."/>
            <person name="Kronstad J.W."/>
            <person name="Deangelis Y.M."/>
            <person name="Reeder N.L."/>
            <person name="Johnstone K.R."/>
            <person name="Leland M."/>
            <person name="Fieno A.M."/>
            <person name="Begley W.M."/>
            <person name="Sun Y."/>
            <person name="Lacey M.P."/>
            <person name="Chaudhary T."/>
            <person name="Keough T."/>
            <person name="Chu L."/>
            <person name="Sears R."/>
            <person name="Yuan B."/>
            <person name="Dawson T.L.Jr."/>
        </authorList>
    </citation>
    <scope>NUCLEOTIDE SEQUENCE [LARGE SCALE GENOMIC DNA]</scope>
    <source>
        <strain evidence="8">ATCC MYA-4612 / CBS 7966</strain>
    </source>
</reference>
<gene>
    <name evidence="7" type="ORF">MGL_2593</name>
</gene>
<comment type="subcellular location">
    <subcellularLocation>
        <location evidence="1">Membrane</location>
    </subcellularLocation>
</comment>
<keyword evidence="8" id="KW-1185">Reference proteome</keyword>
<dbReference type="OMA" id="PCVLTCL"/>
<dbReference type="FunCoup" id="A8Q4P2">
    <property type="interactions" value="235"/>
</dbReference>
<keyword evidence="4 6" id="KW-0472">Membrane</keyword>
<dbReference type="OrthoDB" id="196717at2759"/>
<dbReference type="InterPro" id="IPR043130">
    <property type="entry name" value="CDP-OH_PTrfase_TM_dom"/>
</dbReference>
<keyword evidence="6" id="KW-0812">Transmembrane</keyword>
<dbReference type="KEGG" id="mgl:MGL_2593"/>
<name>A8Q4P2_MALGO</name>
<dbReference type="GeneID" id="5854516"/>
<dbReference type="InterPro" id="IPR048254">
    <property type="entry name" value="CDP_ALCOHOL_P_TRANSF_CS"/>
</dbReference>
<dbReference type="PROSITE" id="PS00379">
    <property type="entry name" value="CDP_ALCOHOL_P_TRANSF"/>
    <property type="match status" value="1"/>
</dbReference>
<accession>A8Q4P2</accession>
<dbReference type="PANTHER" id="PTHR10414:SF37">
    <property type="entry name" value="BB IN A BOXCAR, ISOFORM C"/>
    <property type="match status" value="1"/>
</dbReference>
<organism evidence="7 8">
    <name type="scientific">Malassezia globosa (strain ATCC MYA-4612 / CBS 7966)</name>
    <name type="common">Dandruff-associated fungus</name>
    <dbReference type="NCBI Taxonomy" id="425265"/>
    <lineage>
        <taxon>Eukaryota</taxon>
        <taxon>Fungi</taxon>
        <taxon>Dikarya</taxon>
        <taxon>Basidiomycota</taxon>
        <taxon>Ustilaginomycotina</taxon>
        <taxon>Malasseziomycetes</taxon>
        <taxon>Malasseziales</taxon>
        <taxon>Malasseziaceae</taxon>
        <taxon>Malassezia</taxon>
    </lineage>
</organism>
<dbReference type="AlphaFoldDB" id="A8Q4P2"/>
<dbReference type="GO" id="GO:0008654">
    <property type="term" value="P:phospholipid biosynthetic process"/>
    <property type="evidence" value="ECO:0007669"/>
    <property type="project" value="InterPro"/>
</dbReference>
<protein>
    <submittedName>
        <fullName evidence="7">Uncharacterized protein</fullName>
    </submittedName>
</protein>
<dbReference type="PIRSF" id="PIRSF015665">
    <property type="entry name" value="CHOPT"/>
    <property type="match status" value="1"/>
</dbReference>
<comment type="similarity">
    <text evidence="2 5">Belongs to the CDP-alcohol phosphatidyltransferase class-I family.</text>
</comment>
<evidence type="ECO:0000313" key="8">
    <source>
        <dbReference type="Proteomes" id="UP000008837"/>
    </source>
</evidence>
<feature type="transmembrane region" description="Helical" evidence="6">
    <location>
        <begin position="300"/>
        <end position="322"/>
    </location>
</feature>
<dbReference type="STRING" id="425265.A8Q4P2"/>
<evidence type="ECO:0000256" key="4">
    <source>
        <dbReference type="ARBA" id="ARBA00023136"/>
    </source>
</evidence>